<reference evidence="1" key="1">
    <citation type="submission" date="2022-06" db="EMBL/GenBank/DDBJ databases">
        <title>Isolation of gut microbiota from human fecal samples.</title>
        <authorList>
            <person name="Pamer E.G."/>
            <person name="Barat B."/>
            <person name="Waligurski E."/>
            <person name="Medina S."/>
            <person name="Paddock L."/>
            <person name="Mostad J."/>
        </authorList>
    </citation>
    <scope>NUCLEOTIDE SEQUENCE</scope>
    <source>
        <strain evidence="1">DFI.5.57</strain>
    </source>
</reference>
<organism evidence="1 2">
    <name type="scientific">Ruminococcus bicirculans</name>
    <name type="common">ex Wegman et al. 2014</name>
    <dbReference type="NCBI Taxonomy" id="1160721"/>
    <lineage>
        <taxon>Bacteria</taxon>
        <taxon>Bacillati</taxon>
        <taxon>Bacillota</taxon>
        <taxon>Clostridia</taxon>
        <taxon>Eubacteriales</taxon>
        <taxon>Oscillospiraceae</taxon>
        <taxon>Ruminococcus</taxon>
    </lineage>
</organism>
<comment type="caution">
    <text evidence="1">The sequence shown here is derived from an EMBL/GenBank/DDBJ whole genome shotgun (WGS) entry which is preliminary data.</text>
</comment>
<protein>
    <submittedName>
        <fullName evidence="1">Uncharacterized protein</fullName>
    </submittedName>
</protein>
<accession>A0AAW5KR42</accession>
<proteinExistence type="predicted"/>
<gene>
    <name evidence="1" type="ORF">NE632_14460</name>
</gene>
<evidence type="ECO:0000313" key="1">
    <source>
        <dbReference type="EMBL" id="MCQ5154488.1"/>
    </source>
</evidence>
<evidence type="ECO:0000313" key="2">
    <source>
        <dbReference type="Proteomes" id="UP001206236"/>
    </source>
</evidence>
<name>A0AAW5KR42_9FIRM</name>
<dbReference type="EMBL" id="JANGCN010000086">
    <property type="protein sequence ID" value="MCQ5154488.1"/>
    <property type="molecule type" value="Genomic_DNA"/>
</dbReference>
<feature type="non-terminal residue" evidence="1">
    <location>
        <position position="1"/>
    </location>
</feature>
<dbReference type="AlphaFoldDB" id="A0AAW5KR42"/>
<sequence>KSAVMFDIFCCVGFDSLFFVKTGEKHPRFYIKIFCFLNIKKARKHGLFKVSIHLVSPIWLRELDLNQRPSGYENWQAVNGMSEAPRKSNYKPRGEVISNE</sequence>
<dbReference type="RefSeq" id="WP_256322707.1">
    <property type="nucleotide sequence ID" value="NZ_JANGCN010000086.1"/>
</dbReference>
<dbReference type="Proteomes" id="UP001206236">
    <property type="component" value="Unassembled WGS sequence"/>
</dbReference>